<gene>
    <name evidence="3" type="ORF">HMPREF0908_1683</name>
</gene>
<organism evidence="3 4">
    <name type="scientific">Selenomonas flueggei ATCC 43531</name>
    <dbReference type="NCBI Taxonomy" id="638302"/>
    <lineage>
        <taxon>Bacteria</taxon>
        <taxon>Bacillati</taxon>
        <taxon>Bacillota</taxon>
        <taxon>Negativicutes</taxon>
        <taxon>Selenomonadales</taxon>
        <taxon>Selenomonadaceae</taxon>
        <taxon>Selenomonas</taxon>
    </lineage>
</organism>
<feature type="signal peptide" evidence="1">
    <location>
        <begin position="1"/>
        <end position="29"/>
    </location>
</feature>
<dbReference type="InterPro" id="IPR038144">
    <property type="entry name" value="IPI"/>
</dbReference>
<dbReference type="EMBL" id="ACLA01000023">
    <property type="protein sequence ID" value="EEQ47968.1"/>
    <property type="molecule type" value="Genomic_DNA"/>
</dbReference>
<dbReference type="STRING" id="638302.HMPREF0908_1683"/>
<dbReference type="Pfam" id="PF12690">
    <property type="entry name" value="BsuPI"/>
    <property type="match status" value="1"/>
</dbReference>
<accession>C4V589</accession>
<sequence>MMEGMSMKFTKLFAALLAAALLTPVLAPAAEAGIGGSIGITIPTSHAPAVRAASNTYAGVRVGGLSEELTVAEKSGRLLLKLTVRNEGTEPYAVEHSTGQNYDFALLDAKGREIWRWSDGMTFTQALQTYTLAPGASEELTAEIDRKTYKELQDRAVLAAAGLKDTNILVCAEVPDPRRAGSTAPRIHGDIVIGTGGWDRW</sequence>
<keyword evidence="4" id="KW-1185">Reference proteome</keyword>
<feature type="chain" id="PRO_5002944744" description="Intracellular proteinase inhibitor BsuPI domain-containing protein" evidence="1">
    <location>
        <begin position="30"/>
        <end position="201"/>
    </location>
</feature>
<comment type="caution">
    <text evidence="3">The sequence shown here is derived from an EMBL/GenBank/DDBJ whole genome shotgun (WGS) entry which is preliminary data.</text>
</comment>
<evidence type="ECO:0000259" key="2">
    <source>
        <dbReference type="Pfam" id="PF12690"/>
    </source>
</evidence>
<name>C4V589_9FIRM</name>
<dbReference type="HOGENOM" id="CLU_1401082_0_0_9"/>
<dbReference type="AlphaFoldDB" id="C4V589"/>
<evidence type="ECO:0000256" key="1">
    <source>
        <dbReference type="SAM" id="SignalP"/>
    </source>
</evidence>
<keyword evidence="1" id="KW-0732">Signal</keyword>
<dbReference type="InterPro" id="IPR020481">
    <property type="entry name" value="Intracell_prot_inh_BsuPI"/>
</dbReference>
<dbReference type="Proteomes" id="UP000005309">
    <property type="component" value="Unassembled WGS sequence"/>
</dbReference>
<feature type="domain" description="Intracellular proteinase inhibitor BsuPI" evidence="2">
    <location>
        <begin position="68"/>
        <end position="146"/>
    </location>
</feature>
<evidence type="ECO:0000313" key="3">
    <source>
        <dbReference type="EMBL" id="EEQ47968.1"/>
    </source>
</evidence>
<reference evidence="3 4" key="1">
    <citation type="submission" date="2009-04" db="EMBL/GenBank/DDBJ databases">
        <authorList>
            <person name="Qin X."/>
            <person name="Bachman B."/>
            <person name="Battles P."/>
            <person name="Bell A."/>
            <person name="Bess C."/>
            <person name="Bickham C."/>
            <person name="Chaboub L."/>
            <person name="Chen D."/>
            <person name="Coyle M."/>
            <person name="Deiros D.R."/>
            <person name="Dinh H."/>
            <person name="Forbes L."/>
            <person name="Fowler G."/>
            <person name="Francisco L."/>
            <person name="Fu Q."/>
            <person name="Gubbala S."/>
            <person name="Hale W."/>
            <person name="Han Y."/>
            <person name="Hemphill L."/>
            <person name="Highlander S.K."/>
            <person name="Hirani K."/>
            <person name="Hogues M."/>
            <person name="Jackson L."/>
            <person name="Jakkamsetti A."/>
            <person name="Javaid M."/>
            <person name="Jiang H."/>
            <person name="Korchina V."/>
            <person name="Kovar C."/>
            <person name="Lara F."/>
            <person name="Lee S."/>
            <person name="Mata R."/>
            <person name="Mathew T."/>
            <person name="Moen C."/>
            <person name="Morales K."/>
            <person name="Munidasa M."/>
            <person name="Nazareth L."/>
            <person name="Ngo R."/>
            <person name="Nguyen L."/>
            <person name="Okwuonu G."/>
            <person name="Ongeri F."/>
            <person name="Patil S."/>
            <person name="Petrosino J."/>
            <person name="Pham C."/>
            <person name="Pham P."/>
            <person name="Pu L.-L."/>
            <person name="Puazo M."/>
            <person name="Raj R."/>
            <person name="Reid J."/>
            <person name="Rouhana J."/>
            <person name="Saada N."/>
            <person name="Shang Y."/>
            <person name="Simmons D."/>
            <person name="Thornton R."/>
            <person name="Warren J."/>
            <person name="Weissenberger G."/>
            <person name="Zhang J."/>
            <person name="Zhang L."/>
            <person name="Zhou C."/>
            <person name="Zhu D."/>
            <person name="Muzny D."/>
            <person name="Worley K."/>
            <person name="Gibbs R."/>
        </authorList>
    </citation>
    <scope>NUCLEOTIDE SEQUENCE [LARGE SCALE GENOMIC DNA]</scope>
    <source>
        <strain evidence="3 4">ATCC 43531</strain>
    </source>
</reference>
<proteinExistence type="predicted"/>
<dbReference type="Gene3D" id="2.60.40.2360">
    <property type="entry name" value="Intracellular proteinase inhibitor BsuPI"/>
    <property type="match status" value="1"/>
</dbReference>
<evidence type="ECO:0000313" key="4">
    <source>
        <dbReference type="Proteomes" id="UP000005309"/>
    </source>
</evidence>
<protein>
    <recommendedName>
        <fullName evidence="2">Intracellular proteinase inhibitor BsuPI domain-containing protein</fullName>
    </recommendedName>
</protein>